<accession>C3XDJ9</accession>
<feature type="compositionally biased region" description="Basic and acidic residues" evidence="1">
    <location>
        <begin position="465"/>
        <end position="475"/>
    </location>
</feature>
<dbReference type="AlphaFoldDB" id="C3XDJ9"/>
<dbReference type="RefSeq" id="WP_005216704.1">
    <property type="nucleotide sequence ID" value="NZ_KI392032.1"/>
</dbReference>
<keyword evidence="2" id="KW-1133">Transmembrane helix</keyword>
<feature type="transmembrane region" description="Helical" evidence="2">
    <location>
        <begin position="6"/>
        <end position="26"/>
    </location>
</feature>
<feature type="transmembrane region" description="Helical" evidence="2">
    <location>
        <begin position="33"/>
        <end position="53"/>
    </location>
</feature>
<dbReference type="HOGENOM" id="CLU_639007_0_0_7"/>
<reference evidence="3 4" key="1">
    <citation type="journal article" date="2014" name="Genome Announc.">
        <title>Draft genome sequences of six enterohepatic helicobacter species isolated from humans and one from rhesus macaques.</title>
        <authorList>
            <person name="Shen Z."/>
            <person name="Sheh A."/>
            <person name="Young S.K."/>
            <person name="Abouelliel A."/>
            <person name="Ward D.V."/>
            <person name="Earl A.M."/>
            <person name="Fox J.G."/>
        </authorList>
    </citation>
    <scope>NUCLEOTIDE SEQUENCE [LARGE SCALE GENOMIC DNA]</scope>
    <source>
        <strain evidence="3 4">ATCC 43879</strain>
    </source>
</reference>
<dbReference type="Proteomes" id="UP000005085">
    <property type="component" value="Unassembled WGS sequence"/>
</dbReference>
<evidence type="ECO:0000256" key="2">
    <source>
        <dbReference type="SAM" id="Phobius"/>
    </source>
</evidence>
<name>C3XDJ9_9HELI</name>
<sequence length="475" mass="54947">MLQNKWIKAIVWIIGFIVLMMILLKLDRLCLRYFGFSMPYAWIGGAFAIILLICAKRATSQGLKLAFIYIAIVPICVVISEVFFYYKIEIAKNRDILVQPHKILGYAPAPAVSDKRRLVVDDKVIFDVVYTNNENGLRLTPNNNVGSRTCLNIYGCSFVYGAGVGDSETITAFLQKNLPQYNVKNFGINGAGANQMLARLEFDLDSKELGQCDENIFIYEAITHHIYRSISAWKGPKYEKNNDTIKYAGLFSDEEQNRFYQYIKELEAANQQIIYAVQSEQTFTQRMTNTLRKIKDQLKKSHTLAYFFPRFNTYKSEELLKQSGYQKGFSSSLDMKLNISQDHIYFDIIRKINKILKEKYNAKLYMIVWDYDMATQFLDKYDKVIQTTLKNDGIPFYTISEIIGDDYKEDLERVKNGDFEHFKYRISRWDTHPNALANEKIAEFIAAQIKNGTIKPSKLHNPNSTHDDPNKKGQE</sequence>
<organism evidence="3 4">
    <name type="scientific">Helicobacter bilis ATCC 43879</name>
    <dbReference type="NCBI Taxonomy" id="613026"/>
    <lineage>
        <taxon>Bacteria</taxon>
        <taxon>Pseudomonadati</taxon>
        <taxon>Campylobacterota</taxon>
        <taxon>Epsilonproteobacteria</taxon>
        <taxon>Campylobacterales</taxon>
        <taxon>Helicobacteraceae</taxon>
        <taxon>Helicobacter</taxon>
    </lineage>
</organism>
<gene>
    <name evidence="3" type="ORF">HRAG_00145</name>
</gene>
<proteinExistence type="predicted"/>
<dbReference type="eggNOG" id="COG2755">
    <property type="taxonomic scope" value="Bacteria"/>
</dbReference>
<evidence type="ECO:0000256" key="1">
    <source>
        <dbReference type="SAM" id="MobiDB-lite"/>
    </source>
</evidence>
<keyword evidence="4" id="KW-1185">Reference proteome</keyword>
<dbReference type="Gene3D" id="3.40.50.1110">
    <property type="entry name" value="SGNH hydrolase"/>
    <property type="match status" value="1"/>
</dbReference>
<evidence type="ECO:0000313" key="4">
    <source>
        <dbReference type="Proteomes" id="UP000005085"/>
    </source>
</evidence>
<dbReference type="InterPro" id="IPR036514">
    <property type="entry name" value="SGNH_hydro_sf"/>
</dbReference>
<protein>
    <submittedName>
        <fullName evidence="3">Uncharacterized protein</fullName>
    </submittedName>
</protein>
<feature type="transmembrane region" description="Helical" evidence="2">
    <location>
        <begin position="65"/>
        <end position="86"/>
    </location>
</feature>
<comment type="caution">
    <text evidence="3">The sequence shown here is derived from an EMBL/GenBank/DDBJ whole genome shotgun (WGS) entry which is preliminary data.</text>
</comment>
<keyword evidence="2" id="KW-0472">Membrane</keyword>
<evidence type="ECO:0000313" key="3">
    <source>
        <dbReference type="EMBL" id="EEO23088.1"/>
    </source>
</evidence>
<dbReference type="OrthoDB" id="1414387at2"/>
<dbReference type="EMBL" id="ACDN02000003">
    <property type="protein sequence ID" value="EEO23088.1"/>
    <property type="molecule type" value="Genomic_DNA"/>
</dbReference>
<feature type="region of interest" description="Disordered" evidence="1">
    <location>
        <begin position="454"/>
        <end position="475"/>
    </location>
</feature>
<keyword evidence="2" id="KW-0812">Transmembrane</keyword>
<dbReference type="GO" id="GO:0016788">
    <property type="term" value="F:hydrolase activity, acting on ester bonds"/>
    <property type="evidence" value="ECO:0007669"/>
    <property type="project" value="UniProtKB-ARBA"/>
</dbReference>
<dbReference type="SUPFAM" id="SSF52266">
    <property type="entry name" value="SGNH hydrolase"/>
    <property type="match status" value="1"/>
</dbReference>